<organism evidence="1 2">
    <name type="scientific">Pseudomonas phage POR1</name>
    <dbReference type="NCBI Taxonomy" id="1718594"/>
    <lineage>
        <taxon>Viruses</taxon>
        <taxon>Duplodnaviria</taxon>
        <taxon>Heunggongvirae</taxon>
        <taxon>Uroviricota</taxon>
        <taxon>Caudoviricetes</taxon>
        <taxon>Porunavirus</taxon>
        <taxon>Porunavirus POR1</taxon>
    </lineage>
</organism>
<gene>
    <name evidence="1" type="ORF">POR1_58</name>
</gene>
<dbReference type="Proteomes" id="UP000225954">
    <property type="component" value="Segment"/>
</dbReference>
<accession>A0A0N9SJF6</accession>
<evidence type="ECO:0000313" key="1">
    <source>
        <dbReference type="EMBL" id="ALH46263.1"/>
    </source>
</evidence>
<keyword evidence="2" id="KW-1185">Reference proteome</keyword>
<name>A0A0N9SJF6_9CAUD</name>
<sequence length="62" mass="7305">MNIKPSCRHLSLLALREPTRRTKVQASRLAFAKGRTLRPAYVRQLNRATAKLRIRYGRLKWD</sequence>
<dbReference type="EMBL" id="KT716399">
    <property type="protein sequence ID" value="ALH46263.1"/>
    <property type="molecule type" value="Genomic_DNA"/>
</dbReference>
<protein>
    <submittedName>
        <fullName evidence="1">Uncharacterized protein</fullName>
    </submittedName>
</protein>
<proteinExistence type="predicted"/>
<reference evidence="1 2" key="1">
    <citation type="journal article" date="2016" name="Genome Announc.">
        <title>Genome Sequences of Pseudomonas oryzihabitans Phage POR1 and Pseudomonas aeruginosa Phage PAE1.</title>
        <authorList>
            <person name="Dyson Z.A."/>
            <person name="Seviour R.J."/>
            <person name="Tucci J."/>
            <person name="Petrovski S."/>
        </authorList>
    </citation>
    <scope>NUCLEOTIDE SEQUENCE [LARGE SCALE GENOMIC DNA]</scope>
</reference>
<evidence type="ECO:0000313" key="2">
    <source>
        <dbReference type="Proteomes" id="UP000225954"/>
    </source>
</evidence>